<evidence type="ECO:0000256" key="1">
    <source>
        <dbReference type="SAM" id="MobiDB-lite"/>
    </source>
</evidence>
<reference evidence="2 3" key="1">
    <citation type="submission" date="2024-03" db="EMBL/GenBank/DDBJ databases">
        <title>The genome assembly and annotation of the cricket Gryllus longicercus Weissman &amp; Gray.</title>
        <authorList>
            <person name="Szrajer S."/>
            <person name="Gray D."/>
            <person name="Ylla G."/>
        </authorList>
    </citation>
    <scope>NUCLEOTIDE SEQUENCE [LARGE SCALE GENOMIC DNA]</scope>
    <source>
        <strain evidence="2">DAG 2021-001</strain>
        <tissue evidence="2">Whole body minus gut</tissue>
    </source>
</reference>
<organism evidence="2 3">
    <name type="scientific">Gryllus longicercus</name>
    <dbReference type="NCBI Taxonomy" id="2509291"/>
    <lineage>
        <taxon>Eukaryota</taxon>
        <taxon>Metazoa</taxon>
        <taxon>Ecdysozoa</taxon>
        <taxon>Arthropoda</taxon>
        <taxon>Hexapoda</taxon>
        <taxon>Insecta</taxon>
        <taxon>Pterygota</taxon>
        <taxon>Neoptera</taxon>
        <taxon>Polyneoptera</taxon>
        <taxon>Orthoptera</taxon>
        <taxon>Ensifera</taxon>
        <taxon>Gryllidea</taxon>
        <taxon>Grylloidea</taxon>
        <taxon>Gryllidae</taxon>
        <taxon>Gryllinae</taxon>
        <taxon>Gryllus</taxon>
    </lineage>
</organism>
<feature type="region of interest" description="Disordered" evidence="1">
    <location>
        <begin position="48"/>
        <end position="74"/>
    </location>
</feature>
<comment type="caution">
    <text evidence="2">The sequence shown here is derived from an EMBL/GenBank/DDBJ whole genome shotgun (WGS) entry which is preliminary data.</text>
</comment>
<dbReference type="AlphaFoldDB" id="A0AAN9VDD1"/>
<accession>A0AAN9VDD1</accession>
<keyword evidence="3" id="KW-1185">Reference proteome</keyword>
<proteinExistence type="predicted"/>
<gene>
    <name evidence="2" type="ORF">R5R35_000477</name>
</gene>
<dbReference type="EMBL" id="JAZDUA010000343">
    <property type="protein sequence ID" value="KAK7794180.1"/>
    <property type="molecule type" value="Genomic_DNA"/>
</dbReference>
<evidence type="ECO:0000313" key="2">
    <source>
        <dbReference type="EMBL" id="KAK7794180.1"/>
    </source>
</evidence>
<protein>
    <submittedName>
        <fullName evidence="2">Uncharacterized protein</fullName>
    </submittedName>
</protein>
<name>A0AAN9VDD1_9ORTH</name>
<sequence length="301" mass="34710">MNVSELKGTSVTSRNGEEVNPLGLLDLVYVEDEEANDVLLIDSPTTTSVSAKTNVEDQKSTSDNFADSDEGDELEPVAAVDVLPGREEDFLPEGMTQEFVEPSRNTWTTCWVSNDDLTDHQLSWQESQLVGRKSILQSVLEVPHQIWPLQIQPLGSYSTTHLTRKLAQNVEISQNHMSEPNQPRAVPNDDRRQYYKQYRQKYPELIRIRNRENARRYRQANAERVRERQRDYVRSYRERKRIKKEQADILDMSEEPEIAISDESGLKSAFLSKKCEKEIIVQNMPAAMKSKNSESEHDLKQ</sequence>
<evidence type="ECO:0000313" key="3">
    <source>
        <dbReference type="Proteomes" id="UP001378592"/>
    </source>
</evidence>
<dbReference type="Proteomes" id="UP001378592">
    <property type="component" value="Unassembled WGS sequence"/>
</dbReference>